<name>A0AAW1KKH9_POPJA</name>
<organism evidence="1 2">
    <name type="scientific">Popillia japonica</name>
    <name type="common">Japanese beetle</name>
    <dbReference type="NCBI Taxonomy" id="7064"/>
    <lineage>
        <taxon>Eukaryota</taxon>
        <taxon>Metazoa</taxon>
        <taxon>Ecdysozoa</taxon>
        <taxon>Arthropoda</taxon>
        <taxon>Hexapoda</taxon>
        <taxon>Insecta</taxon>
        <taxon>Pterygota</taxon>
        <taxon>Neoptera</taxon>
        <taxon>Endopterygota</taxon>
        <taxon>Coleoptera</taxon>
        <taxon>Polyphaga</taxon>
        <taxon>Scarabaeiformia</taxon>
        <taxon>Scarabaeidae</taxon>
        <taxon>Rutelinae</taxon>
        <taxon>Popillia</taxon>
    </lineage>
</organism>
<gene>
    <name evidence="1" type="ORF">QE152_g21910</name>
</gene>
<dbReference type="Proteomes" id="UP001458880">
    <property type="component" value="Unassembled WGS sequence"/>
</dbReference>
<proteinExistence type="predicted"/>
<evidence type="ECO:0000313" key="2">
    <source>
        <dbReference type="Proteomes" id="UP001458880"/>
    </source>
</evidence>
<comment type="caution">
    <text evidence="1">The sequence shown here is derived from an EMBL/GenBank/DDBJ whole genome shotgun (WGS) entry which is preliminary data.</text>
</comment>
<accession>A0AAW1KKH9</accession>
<evidence type="ECO:0008006" key="3">
    <source>
        <dbReference type="Google" id="ProtNLM"/>
    </source>
</evidence>
<protein>
    <recommendedName>
        <fullName evidence="3">Transposase</fullName>
    </recommendedName>
</protein>
<sequence>MDREVVAKYFELLSSVLKQHQPLGKSACLYNKDETGLQLNNRPGEVIAKQGSKVVSALTAAEKEESITVISCCNPEGPFLPPACIFKGKTKKPEFEKGIPPGSVIYMNQKSAYINKQIFLE</sequence>
<dbReference type="AlphaFoldDB" id="A0AAW1KKH9"/>
<evidence type="ECO:0000313" key="1">
    <source>
        <dbReference type="EMBL" id="KAK9720765.1"/>
    </source>
</evidence>
<reference evidence="1 2" key="1">
    <citation type="journal article" date="2024" name="BMC Genomics">
        <title>De novo assembly and annotation of Popillia japonica's genome with initial clues to its potential as an invasive pest.</title>
        <authorList>
            <person name="Cucini C."/>
            <person name="Boschi S."/>
            <person name="Funari R."/>
            <person name="Cardaioli E."/>
            <person name="Iannotti N."/>
            <person name="Marturano G."/>
            <person name="Paoli F."/>
            <person name="Bruttini M."/>
            <person name="Carapelli A."/>
            <person name="Frati F."/>
            <person name="Nardi F."/>
        </authorList>
    </citation>
    <scope>NUCLEOTIDE SEQUENCE [LARGE SCALE GENOMIC DNA]</scope>
    <source>
        <strain evidence="1">DMR45628</strain>
    </source>
</reference>
<dbReference type="EMBL" id="JASPKY010000207">
    <property type="protein sequence ID" value="KAK9720765.1"/>
    <property type="molecule type" value="Genomic_DNA"/>
</dbReference>
<keyword evidence="2" id="KW-1185">Reference proteome</keyword>